<dbReference type="InterPro" id="IPR059179">
    <property type="entry name" value="MLKL-like_MCAfunc"/>
</dbReference>
<evidence type="ECO:0000256" key="1">
    <source>
        <dbReference type="SAM" id="MobiDB-lite"/>
    </source>
</evidence>
<dbReference type="GO" id="GO:0007166">
    <property type="term" value="P:cell surface receptor signaling pathway"/>
    <property type="evidence" value="ECO:0007669"/>
    <property type="project" value="InterPro"/>
</dbReference>
<evidence type="ECO:0000313" key="2">
    <source>
        <dbReference type="EMBL" id="OCB86537.1"/>
    </source>
</evidence>
<dbReference type="CDD" id="cd21037">
    <property type="entry name" value="MLKL_NTD"/>
    <property type="match status" value="1"/>
</dbReference>
<sequence>MKASKSARSKEILQNASDILDVARNLAPVIPVPILSSIFITAKGIVDVSIKMHQDKREAAELAEYAATLTRVVHATIRGRENMIDKDLSLSLTQLSSSLDEIKSFMEHQAGLRFWERLCMRCEIAEKLAEYKSRLQYVMQTFMTTSGLRQELGLRYLKDGMDELKETLQSGQTFDDQFRIYRWGEIEFLQVHDLSSQGFLSDVEIYEARIEGQPKIVKVYRSQKTFEVSRRVLKLVRYATLCNEGGCSGLIWGSERPLLPFAQLEGYTSDSNTPFIVLKGGLTNMFDYLRDLGIEDYFVERLRFMIDMKHAMRFLAENGLRWKGWIEKLMINDSGRLVIGYVDDIVQRLDTDSDGGISRILISWPKLGIAEGLHVLVDRKDDILPTLYSALQSPKIEYNIDRISTLWGSYIDELNCGIASFVTVTNIHPPPLGSVGQLRPTVHGVHFYRLFSTYTGKVNVRTTGQIRPRTSKEEDGEGDYDMFNARDWRNFEGEDISMPLCLTEETGSLLSYRTSYTQLHGQAHVVEHLIRNSTINLGYELESLVVVSGVIERARATFSKTPAASPSSPSSSPKGAPPTVEGSTFFHPYPPTKRGYMRKPWGYLSDTAEMITDNDISNEFLTTHDETSPPNNFHLTLDDFTAHTE</sequence>
<dbReference type="InterPro" id="IPR036537">
    <property type="entry name" value="Adaptor_Cbl_N_dom_sf"/>
</dbReference>
<dbReference type="Proteomes" id="UP000757232">
    <property type="component" value="Unassembled WGS sequence"/>
</dbReference>
<feature type="region of interest" description="Disordered" evidence="1">
    <location>
        <begin position="558"/>
        <end position="587"/>
    </location>
</feature>
<gene>
    <name evidence="2" type="ORF">A7U60_g6433</name>
</gene>
<dbReference type="Gene3D" id="1.20.930.20">
    <property type="entry name" value="Adaptor protein Cbl, N-terminal domain"/>
    <property type="match status" value="1"/>
</dbReference>
<comment type="caution">
    <text evidence="2">The sequence shown here is derived from an EMBL/GenBank/DDBJ whole genome shotgun (WGS) entry which is preliminary data.</text>
</comment>
<protein>
    <submittedName>
        <fullName evidence="2">Uncharacterized protein</fullName>
    </submittedName>
</protein>
<keyword evidence="3" id="KW-1185">Reference proteome</keyword>
<accession>A0A9Q5N1X9</accession>
<name>A0A9Q5N1X9_SANBA</name>
<dbReference type="EMBL" id="LNZH02000201">
    <property type="protein sequence ID" value="OCB86537.1"/>
    <property type="molecule type" value="Genomic_DNA"/>
</dbReference>
<feature type="compositionally biased region" description="Low complexity" evidence="1">
    <location>
        <begin position="559"/>
        <end position="579"/>
    </location>
</feature>
<evidence type="ECO:0000313" key="3">
    <source>
        <dbReference type="Proteomes" id="UP000757232"/>
    </source>
</evidence>
<organism evidence="2 3">
    <name type="scientific">Sanghuangporus baumii</name>
    <name type="common">Phellinus baumii</name>
    <dbReference type="NCBI Taxonomy" id="108892"/>
    <lineage>
        <taxon>Eukaryota</taxon>
        <taxon>Fungi</taxon>
        <taxon>Dikarya</taxon>
        <taxon>Basidiomycota</taxon>
        <taxon>Agaricomycotina</taxon>
        <taxon>Agaricomycetes</taxon>
        <taxon>Hymenochaetales</taxon>
        <taxon>Hymenochaetaceae</taxon>
        <taxon>Sanghuangporus</taxon>
    </lineage>
</organism>
<dbReference type="AlphaFoldDB" id="A0A9Q5N1X9"/>
<proteinExistence type="predicted"/>
<dbReference type="OrthoDB" id="3247621at2759"/>
<reference evidence="2" key="1">
    <citation type="submission" date="2016-06" db="EMBL/GenBank/DDBJ databases">
        <title>Draft Genome sequence of the fungus Inonotus baumii.</title>
        <authorList>
            <person name="Zhu H."/>
            <person name="Lin W."/>
        </authorList>
    </citation>
    <scope>NUCLEOTIDE SEQUENCE</scope>
    <source>
        <strain evidence="2">821</strain>
    </source>
</reference>